<dbReference type="GO" id="GO:2001070">
    <property type="term" value="F:starch binding"/>
    <property type="evidence" value="ECO:0007669"/>
    <property type="project" value="InterPro"/>
</dbReference>
<dbReference type="eggNOG" id="ENOG502QSJT">
    <property type="taxonomic scope" value="Eukaryota"/>
</dbReference>
<keyword evidence="13" id="KW-1185">Reference proteome</keyword>
<keyword evidence="8" id="KW-0624">Polysaccharide degradation</keyword>
<dbReference type="OrthoDB" id="550577at2759"/>
<keyword evidence="3 10" id="KW-0732">Signal</keyword>
<dbReference type="Pfam" id="PF03067">
    <property type="entry name" value="LPMO_10"/>
    <property type="match status" value="1"/>
</dbReference>
<evidence type="ECO:0000256" key="4">
    <source>
        <dbReference type="ARBA" id="ARBA00023008"/>
    </source>
</evidence>
<dbReference type="InterPro" id="IPR013784">
    <property type="entry name" value="Carb-bd-like_fold"/>
</dbReference>
<evidence type="ECO:0000313" key="12">
    <source>
        <dbReference type="EMBL" id="EPE02356.1"/>
    </source>
</evidence>
<reference evidence="12 13" key="1">
    <citation type="journal article" date="2013" name="BMC Genomics">
        <title>The genome and transcriptome of the pine saprophyte Ophiostoma piceae, and a comparison with the bark beetle-associated pine pathogen Grosmannia clavigera.</title>
        <authorList>
            <person name="Haridas S."/>
            <person name="Wang Y."/>
            <person name="Lim L."/>
            <person name="Massoumi Alamouti S."/>
            <person name="Jackman S."/>
            <person name="Docking R."/>
            <person name="Robertson G."/>
            <person name="Birol I."/>
            <person name="Bohlmann J."/>
            <person name="Breuil C."/>
        </authorList>
    </citation>
    <scope>NUCLEOTIDE SEQUENCE [LARGE SCALE GENOMIC DNA]</scope>
    <source>
        <strain evidence="12 13">UAMH 11346</strain>
    </source>
</reference>
<name>S3BSI7_OPHP1</name>
<evidence type="ECO:0000256" key="3">
    <source>
        <dbReference type="ARBA" id="ARBA00022729"/>
    </source>
</evidence>
<keyword evidence="6" id="KW-0325">Glycoprotein</keyword>
<gene>
    <name evidence="12" type="ORF">F503_03941</name>
</gene>
<proteinExistence type="inferred from homology"/>
<feature type="chain" id="PRO_5004518065" evidence="10">
    <location>
        <begin position="17"/>
        <end position="394"/>
    </location>
</feature>
<dbReference type="SUPFAM" id="SSF49452">
    <property type="entry name" value="Starch-binding domain-like"/>
    <property type="match status" value="1"/>
</dbReference>
<dbReference type="PANTHER" id="PTHR36575:SF2">
    <property type="entry name" value="CHITIN-BINDING TYPE-4 DOMAIN-CONTAINING PROTEIN-RELATED"/>
    <property type="match status" value="1"/>
</dbReference>
<dbReference type="Pfam" id="PF00686">
    <property type="entry name" value="CBM_20"/>
    <property type="match status" value="1"/>
</dbReference>
<evidence type="ECO:0000256" key="10">
    <source>
        <dbReference type="SAM" id="SignalP"/>
    </source>
</evidence>
<dbReference type="AlphaFoldDB" id="S3BSI7"/>
<evidence type="ECO:0000256" key="2">
    <source>
        <dbReference type="ARBA" id="ARBA00022723"/>
    </source>
</evidence>
<dbReference type="CDD" id="cd05811">
    <property type="entry name" value="CBM20_glucoamylase"/>
    <property type="match status" value="1"/>
</dbReference>
<dbReference type="InterPro" id="IPR034836">
    <property type="entry name" value="CBM20_glucoamylase"/>
</dbReference>
<evidence type="ECO:0000256" key="5">
    <source>
        <dbReference type="ARBA" id="ARBA00023157"/>
    </source>
</evidence>
<keyword evidence="7" id="KW-0119">Carbohydrate metabolism</keyword>
<dbReference type="GO" id="GO:0000272">
    <property type="term" value="P:polysaccharide catabolic process"/>
    <property type="evidence" value="ECO:0007669"/>
    <property type="project" value="UniProtKB-KW"/>
</dbReference>
<evidence type="ECO:0000256" key="1">
    <source>
        <dbReference type="ARBA" id="ARBA00001973"/>
    </source>
</evidence>
<feature type="domain" description="CBM20" evidence="11">
    <location>
        <begin position="288"/>
        <end position="394"/>
    </location>
</feature>
<dbReference type="InterPro" id="IPR052282">
    <property type="entry name" value="Starch-active_LPMO"/>
</dbReference>
<evidence type="ECO:0000313" key="13">
    <source>
        <dbReference type="Proteomes" id="UP000016923"/>
    </source>
</evidence>
<evidence type="ECO:0000256" key="6">
    <source>
        <dbReference type="ARBA" id="ARBA00023180"/>
    </source>
</evidence>
<evidence type="ECO:0000256" key="7">
    <source>
        <dbReference type="ARBA" id="ARBA00023277"/>
    </source>
</evidence>
<dbReference type="PANTHER" id="PTHR36575">
    <property type="entry name" value="BINDING PROTEIN, PUTATIVE (AFU_ORTHOLOGUE AFUA_1G14430)-RELATED"/>
    <property type="match status" value="1"/>
</dbReference>
<evidence type="ECO:0000256" key="9">
    <source>
        <dbReference type="ARBA" id="ARBA00034311"/>
    </source>
</evidence>
<dbReference type="VEuPathDB" id="FungiDB:F503_03941"/>
<feature type="signal peptide" evidence="10">
    <location>
        <begin position="1"/>
        <end position="16"/>
    </location>
</feature>
<sequence length="394" mass="41433">MKSLAILAFAATTVLGHGYLTIPSSRVRKGYEAGKDSCPECTILEPVSAWPDLDAAQVGRSGPCGYNARVSVDYNTPTDNYGQSVVATYTAGDTVSVQWCVDNNGDHGGMFSYRVCQNQTLVDLFLTPGYTPTNDEKQAAEDCFEAGLLKCTDVSGQSCGYNPDCTSGQACYRNDWYTCNAFSADSNRACQGVDGAALGSCYTSIAGGYTVTKKIKIPNYSSNHTLLSLRWNSFQTGQVYLTCADIAITGGSTGGSTTSKATTLSTSTTTKVSSTNTVTTSATSTSCATPVSTVAVTFNEIVTTSYGQTVKLAGSIAELGSWSASSAPSLSAAQYTTSNHLWTYTVNLAAGTSFTYKFISVASDGTVTWESDPNRSYTVPSGCASAVTVSNTWR</sequence>
<dbReference type="PROSITE" id="PS51166">
    <property type="entry name" value="CBM20"/>
    <property type="match status" value="1"/>
</dbReference>
<evidence type="ECO:0000256" key="8">
    <source>
        <dbReference type="ARBA" id="ARBA00023326"/>
    </source>
</evidence>
<dbReference type="Gene3D" id="2.60.40.10">
    <property type="entry name" value="Immunoglobulins"/>
    <property type="match status" value="1"/>
</dbReference>
<protein>
    <submittedName>
        <fullName evidence="12">Starch binding domain-containing protein</fullName>
    </submittedName>
</protein>
<dbReference type="InterPro" id="IPR002044">
    <property type="entry name" value="CBM20"/>
</dbReference>
<dbReference type="GO" id="GO:0046872">
    <property type="term" value="F:metal ion binding"/>
    <property type="evidence" value="ECO:0007669"/>
    <property type="project" value="UniProtKB-KW"/>
</dbReference>
<accession>S3BSI7</accession>
<dbReference type="HOGENOM" id="CLU_055681_0_0_1"/>
<dbReference type="STRING" id="1262450.S3BSI7"/>
<dbReference type="EMBL" id="KE148180">
    <property type="protein sequence ID" value="EPE02356.1"/>
    <property type="molecule type" value="Genomic_DNA"/>
</dbReference>
<organism evidence="12 13">
    <name type="scientific">Ophiostoma piceae (strain UAMH 11346)</name>
    <name type="common">Sap stain fungus</name>
    <dbReference type="NCBI Taxonomy" id="1262450"/>
    <lineage>
        <taxon>Eukaryota</taxon>
        <taxon>Fungi</taxon>
        <taxon>Dikarya</taxon>
        <taxon>Ascomycota</taxon>
        <taxon>Pezizomycotina</taxon>
        <taxon>Sordariomycetes</taxon>
        <taxon>Sordariomycetidae</taxon>
        <taxon>Ophiostomatales</taxon>
        <taxon>Ophiostomataceae</taxon>
        <taxon>Ophiostoma</taxon>
    </lineage>
</organism>
<dbReference type="FunFam" id="2.60.40.10:FF:000552">
    <property type="entry name" value="Related to glucoamylase"/>
    <property type="match status" value="1"/>
</dbReference>
<keyword evidence="2" id="KW-0479">Metal-binding</keyword>
<keyword evidence="4" id="KW-0186">Copper</keyword>
<dbReference type="Proteomes" id="UP000016923">
    <property type="component" value="Unassembled WGS sequence"/>
</dbReference>
<dbReference type="SMART" id="SM01065">
    <property type="entry name" value="CBM_2"/>
    <property type="match status" value="1"/>
</dbReference>
<keyword evidence="5" id="KW-1015">Disulfide bond</keyword>
<dbReference type="InterPro" id="IPR004302">
    <property type="entry name" value="Cellulose/chitin-bd_N"/>
</dbReference>
<evidence type="ECO:0000259" key="11">
    <source>
        <dbReference type="PROSITE" id="PS51166"/>
    </source>
</evidence>
<comment type="similarity">
    <text evidence="9">Belongs to the polysaccharide monooxygenase AA13 family.</text>
</comment>
<dbReference type="InterPro" id="IPR013783">
    <property type="entry name" value="Ig-like_fold"/>
</dbReference>
<dbReference type="OMA" id="QACYRND"/>
<comment type="cofactor">
    <cofactor evidence="1">
        <name>Cu(2+)</name>
        <dbReference type="ChEBI" id="CHEBI:29036"/>
    </cofactor>
</comment>